<comment type="caution">
    <text evidence="1">The sequence shown here is derived from an EMBL/GenBank/DDBJ whole genome shotgun (WGS) entry which is preliminary data.</text>
</comment>
<evidence type="ECO:0000313" key="2">
    <source>
        <dbReference type="Proteomes" id="UP000485058"/>
    </source>
</evidence>
<evidence type="ECO:0000313" key="1">
    <source>
        <dbReference type="EMBL" id="GFH15402.1"/>
    </source>
</evidence>
<name>A0A699ZIA1_HAELA</name>
<sequence length="116" mass="12422">MWVTCAGLPQEAVWLRRAGVPSMVTLPCLHEGYVRGVLILGLPCKVVPPELLAALTQLAYQVTPFIVEANPDLAPWMCQPRLQRFSTSSIGGGGSNSGFFLQGGMHLAGNASAKNW</sequence>
<dbReference type="AlphaFoldDB" id="A0A699ZIA1"/>
<reference evidence="1 2" key="1">
    <citation type="submission" date="2020-02" db="EMBL/GenBank/DDBJ databases">
        <title>Draft genome sequence of Haematococcus lacustris strain NIES-144.</title>
        <authorList>
            <person name="Morimoto D."/>
            <person name="Nakagawa S."/>
            <person name="Yoshida T."/>
            <person name="Sawayama S."/>
        </authorList>
    </citation>
    <scope>NUCLEOTIDE SEQUENCE [LARGE SCALE GENOMIC DNA]</scope>
    <source>
        <strain evidence="1 2">NIES-144</strain>
    </source>
</reference>
<proteinExistence type="predicted"/>
<dbReference type="EMBL" id="BLLF01000846">
    <property type="protein sequence ID" value="GFH15402.1"/>
    <property type="molecule type" value="Genomic_DNA"/>
</dbReference>
<dbReference type="Proteomes" id="UP000485058">
    <property type="component" value="Unassembled WGS sequence"/>
</dbReference>
<protein>
    <submittedName>
        <fullName evidence="1">Uncharacterized protein</fullName>
    </submittedName>
</protein>
<gene>
    <name evidence="1" type="ORF">HaLaN_11625</name>
</gene>
<organism evidence="1 2">
    <name type="scientific">Haematococcus lacustris</name>
    <name type="common">Green alga</name>
    <name type="synonym">Haematococcus pluvialis</name>
    <dbReference type="NCBI Taxonomy" id="44745"/>
    <lineage>
        <taxon>Eukaryota</taxon>
        <taxon>Viridiplantae</taxon>
        <taxon>Chlorophyta</taxon>
        <taxon>core chlorophytes</taxon>
        <taxon>Chlorophyceae</taxon>
        <taxon>CS clade</taxon>
        <taxon>Chlamydomonadales</taxon>
        <taxon>Haematococcaceae</taxon>
        <taxon>Haematococcus</taxon>
    </lineage>
</organism>
<accession>A0A699ZIA1</accession>
<keyword evidence="2" id="KW-1185">Reference proteome</keyword>